<dbReference type="SMART" id="SM00974">
    <property type="entry name" value="T5orf172"/>
    <property type="match status" value="1"/>
</dbReference>
<dbReference type="Proteomes" id="UP000799757">
    <property type="component" value="Unassembled WGS sequence"/>
</dbReference>
<keyword evidence="4" id="KW-1185">Reference proteome</keyword>
<protein>
    <recommendedName>
        <fullName evidence="2">Bacteriophage T5 Orf172 DNA-binding domain-containing protein</fullName>
    </recommendedName>
</protein>
<reference evidence="3" key="1">
    <citation type="journal article" date="2020" name="Stud. Mycol.">
        <title>101 Dothideomycetes genomes: a test case for predicting lifestyles and emergence of pathogens.</title>
        <authorList>
            <person name="Haridas S."/>
            <person name="Albert R."/>
            <person name="Binder M."/>
            <person name="Bloem J."/>
            <person name="Labutti K."/>
            <person name="Salamov A."/>
            <person name="Andreopoulos B."/>
            <person name="Baker S."/>
            <person name="Barry K."/>
            <person name="Bills G."/>
            <person name="Bluhm B."/>
            <person name="Cannon C."/>
            <person name="Castanera R."/>
            <person name="Culley D."/>
            <person name="Daum C."/>
            <person name="Ezra D."/>
            <person name="Gonzalez J."/>
            <person name="Henrissat B."/>
            <person name="Kuo A."/>
            <person name="Liang C."/>
            <person name="Lipzen A."/>
            <person name="Lutzoni F."/>
            <person name="Magnuson J."/>
            <person name="Mondo S."/>
            <person name="Nolan M."/>
            <person name="Ohm R."/>
            <person name="Pangilinan J."/>
            <person name="Park H.-J."/>
            <person name="Ramirez L."/>
            <person name="Alfaro M."/>
            <person name="Sun H."/>
            <person name="Tritt A."/>
            <person name="Yoshinaga Y."/>
            <person name="Zwiers L.-H."/>
            <person name="Turgeon B."/>
            <person name="Goodwin S."/>
            <person name="Spatafora J."/>
            <person name="Crous P."/>
            <person name="Grigoriev I."/>
        </authorList>
    </citation>
    <scope>NUCLEOTIDE SEQUENCE</scope>
    <source>
        <strain evidence="3">CBS 109.77</strain>
    </source>
</reference>
<dbReference type="EMBL" id="MU001777">
    <property type="protein sequence ID" value="KAF2798737.1"/>
    <property type="molecule type" value="Genomic_DNA"/>
</dbReference>
<feature type="compositionally biased region" description="Basic residues" evidence="1">
    <location>
        <begin position="267"/>
        <end position="276"/>
    </location>
</feature>
<evidence type="ECO:0000256" key="1">
    <source>
        <dbReference type="SAM" id="MobiDB-lite"/>
    </source>
</evidence>
<evidence type="ECO:0000313" key="3">
    <source>
        <dbReference type="EMBL" id="KAF2798737.1"/>
    </source>
</evidence>
<sequence length="276" mass="32418">MIELQCKQDKEAANKSRDFILALVEPWISTLCTDSDTKVTKLRENLAQRVETERGEVDQYTPLKERIQHIHAFSPYQPSISGPISVQLAIKRMLEMPLTLAELDSKYLYIYWCPGDFRYVKIGVADDVPQRLRGWEEGCKQEVQEHLQQGRGERIIVKHAFRVEKLVHTELKEVRFKKMGCKGCGREHNEWFNTRPEHAAKVVKKYSDWTATNPYQFHRARNSWKLDEHIEERKVEELSEPIDFQPLKSSVELPKRKGPLRLSTQKAKPRRYNKFG</sequence>
<dbReference type="Pfam" id="PF10544">
    <property type="entry name" value="T5orf172"/>
    <property type="match status" value="1"/>
</dbReference>
<dbReference type="OrthoDB" id="2417614at2759"/>
<evidence type="ECO:0000313" key="4">
    <source>
        <dbReference type="Proteomes" id="UP000799757"/>
    </source>
</evidence>
<dbReference type="PANTHER" id="PTHR28094">
    <property type="entry name" value="MEIOTICALLY UP-REGULATED GENE 113 PROTEIN"/>
    <property type="match status" value="1"/>
</dbReference>
<proteinExistence type="predicted"/>
<accession>A0A6A6XT34</accession>
<organism evidence="3 4">
    <name type="scientific">Melanomma pulvis-pyrius CBS 109.77</name>
    <dbReference type="NCBI Taxonomy" id="1314802"/>
    <lineage>
        <taxon>Eukaryota</taxon>
        <taxon>Fungi</taxon>
        <taxon>Dikarya</taxon>
        <taxon>Ascomycota</taxon>
        <taxon>Pezizomycotina</taxon>
        <taxon>Dothideomycetes</taxon>
        <taxon>Pleosporomycetidae</taxon>
        <taxon>Pleosporales</taxon>
        <taxon>Melanommataceae</taxon>
        <taxon>Melanomma</taxon>
    </lineage>
</organism>
<dbReference type="PANTHER" id="PTHR28094:SF1">
    <property type="entry name" value="MEIOTICALLY UP-REGULATED GENE 113 PROTEIN"/>
    <property type="match status" value="1"/>
</dbReference>
<dbReference type="AlphaFoldDB" id="A0A6A6XT34"/>
<name>A0A6A6XT34_9PLEO</name>
<feature type="region of interest" description="Disordered" evidence="1">
    <location>
        <begin position="249"/>
        <end position="276"/>
    </location>
</feature>
<feature type="domain" description="Bacteriophage T5 Orf172 DNA-binding" evidence="2">
    <location>
        <begin position="114"/>
        <end position="206"/>
    </location>
</feature>
<dbReference type="InterPro" id="IPR053006">
    <property type="entry name" value="Meiosis_regulatory"/>
</dbReference>
<gene>
    <name evidence="3" type="ORF">K505DRAFT_321639</name>
</gene>
<evidence type="ECO:0000259" key="2">
    <source>
        <dbReference type="SMART" id="SM00974"/>
    </source>
</evidence>
<dbReference type="InterPro" id="IPR018306">
    <property type="entry name" value="Phage_T5_Orf172_DNA-bd"/>
</dbReference>